<accession>A0A6A2XSP7</accession>
<organism evidence="2 3">
    <name type="scientific">Hibiscus syriacus</name>
    <name type="common">Rose of Sharon</name>
    <dbReference type="NCBI Taxonomy" id="106335"/>
    <lineage>
        <taxon>Eukaryota</taxon>
        <taxon>Viridiplantae</taxon>
        <taxon>Streptophyta</taxon>
        <taxon>Embryophyta</taxon>
        <taxon>Tracheophyta</taxon>
        <taxon>Spermatophyta</taxon>
        <taxon>Magnoliopsida</taxon>
        <taxon>eudicotyledons</taxon>
        <taxon>Gunneridae</taxon>
        <taxon>Pentapetalae</taxon>
        <taxon>rosids</taxon>
        <taxon>malvids</taxon>
        <taxon>Malvales</taxon>
        <taxon>Malvaceae</taxon>
        <taxon>Malvoideae</taxon>
        <taxon>Hibiscus</taxon>
    </lineage>
</organism>
<dbReference type="EMBL" id="VEPZ02001762">
    <property type="protein sequence ID" value="KAE8656954.1"/>
    <property type="molecule type" value="Genomic_DNA"/>
</dbReference>
<evidence type="ECO:0000256" key="1">
    <source>
        <dbReference type="SAM" id="MobiDB-lite"/>
    </source>
</evidence>
<evidence type="ECO:0000313" key="3">
    <source>
        <dbReference type="Proteomes" id="UP000436088"/>
    </source>
</evidence>
<feature type="compositionally biased region" description="Polar residues" evidence="1">
    <location>
        <begin position="1"/>
        <end position="14"/>
    </location>
</feature>
<keyword evidence="3" id="KW-1185">Reference proteome</keyword>
<sequence>MTMTNMDTNKLTRTTADEDEELGAPLEPGTDVGGVKPAVGPDVGVGDQSAGVPQEGEGVVGVVGEGAGRGEPESAKTVMANLWPTSQCRPSVQM</sequence>
<dbReference type="AlphaFoldDB" id="A0A6A2XSP7"/>
<feature type="compositionally biased region" description="Gly residues" evidence="1">
    <location>
        <begin position="58"/>
        <end position="67"/>
    </location>
</feature>
<protein>
    <submittedName>
        <fullName evidence="2">Uncharacterized protein</fullName>
    </submittedName>
</protein>
<gene>
    <name evidence="2" type="ORF">F3Y22_tig00116997pilonHSYRG00685</name>
</gene>
<name>A0A6A2XSP7_HIBSY</name>
<dbReference type="Proteomes" id="UP000436088">
    <property type="component" value="Unassembled WGS sequence"/>
</dbReference>
<proteinExistence type="predicted"/>
<comment type="caution">
    <text evidence="2">The sequence shown here is derived from an EMBL/GenBank/DDBJ whole genome shotgun (WGS) entry which is preliminary data.</text>
</comment>
<feature type="region of interest" description="Disordered" evidence="1">
    <location>
        <begin position="1"/>
        <end position="74"/>
    </location>
</feature>
<reference evidence="2" key="1">
    <citation type="submission" date="2019-09" db="EMBL/GenBank/DDBJ databases">
        <title>Draft genome information of white flower Hibiscus syriacus.</title>
        <authorList>
            <person name="Kim Y.-M."/>
        </authorList>
    </citation>
    <scope>NUCLEOTIDE SEQUENCE [LARGE SCALE GENOMIC DNA]</scope>
    <source>
        <strain evidence="2">YM2019G1</strain>
    </source>
</reference>
<evidence type="ECO:0000313" key="2">
    <source>
        <dbReference type="EMBL" id="KAE8656954.1"/>
    </source>
</evidence>